<evidence type="ECO:0000313" key="2">
    <source>
        <dbReference type="EMBL" id="KAA1082907.1"/>
    </source>
</evidence>
<evidence type="ECO:0000313" key="4">
    <source>
        <dbReference type="Proteomes" id="UP000324748"/>
    </source>
</evidence>
<evidence type="ECO:0000313" key="3">
    <source>
        <dbReference type="EMBL" id="KAA1124152.1"/>
    </source>
</evidence>
<sequence>MIREVGQTGLGAPVNTNVVMEVETRNALQGSDLWIRGWFHGGRRQTSLPSQSDKNTRGLSTDTTLTAHPKNSASGLRTCCVILRAYISSAIISLGAFWSRNFFVQEHHIPIL</sequence>
<dbReference type="Proteomes" id="UP000325313">
    <property type="component" value="Unassembled WGS sequence"/>
</dbReference>
<dbReference type="EMBL" id="VSWC01000119">
    <property type="protein sequence ID" value="KAA1082907.1"/>
    <property type="molecule type" value="Genomic_DNA"/>
</dbReference>
<proteinExistence type="predicted"/>
<protein>
    <submittedName>
        <fullName evidence="2">Uncharacterized protein</fullName>
    </submittedName>
</protein>
<evidence type="ECO:0000256" key="1">
    <source>
        <dbReference type="SAM" id="MobiDB-lite"/>
    </source>
</evidence>
<reference evidence="4 5" key="1">
    <citation type="submission" date="2019-05" db="EMBL/GenBank/DDBJ databases">
        <title>Emergence of the Ug99 lineage of the wheat stem rust pathogen through somatic hybridization.</title>
        <authorList>
            <person name="Li F."/>
            <person name="Upadhyaya N.M."/>
            <person name="Sperschneider J."/>
            <person name="Matny O."/>
            <person name="Nguyen-Phuc H."/>
            <person name="Mago R."/>
            <person name="Raley C."/>
            <person name="Miller M.E."/>
            <person name="Silverstein K.A.T."/>
            <person name="Henningsen E."/>
            <person name="Hirsch C.D."/>
            <person name="Visser B."/>
            <person name="Pretorius Z.A."/>
            <person name="Steffenson B.J."/>
            <person name="Schwessinger B."/>
            <person name="Dodds P.N."/>
            <person name="Figueroa M."/>
        </authorList>
    </citation>
    <scope>NUCLEOTIDE SEQUENCE [LARGE SCALE GENOMIC DNA]</scope>
    <source>
        <strain evidence="2">21-0</strain>
        <strain evidence="3 5">Ug99</strain>
    </source>
</reference>
<dbReference type="AlphaFoldDB" id="A0A5B0N147"/>
<dbReference type="EMBL" id="VDEP01000205">
    <property type="protein sequence ID" value="KAA1124152.1"/>
    <property type="molecule type" value="Genomic_DNA"/>
</dbReference>
<dbReference type="Proteomes" id="UP000324748">
    <property type="component" value="Unassembled WGS sequence"/>
</dbReference>
<keyword evidence="4" id="KW-1185">Reference proteome</keyword>
<name>A0A5B0N147_PUCGR</name>
<accession>A0A5B0N147</accession>
<gene>
    <name evidence="2" type="ORF">PGT21_020027</name>
    <name evidence="3" type="ORF">PGTUg99_030345</name>
</gene>
<feature type="region of interest" description="Disordered" evidence="1">
    <location>
        <begin position="44"/>
        <end position="66"/>
    </location>
</feature>
<organism evidence="2 4">
    <name type="scientific">Puccinia graminis f. sp. tritici</name>
    <dbReference type="NCBI Taxonomy" id="56615"/>
    <lineage>
        <taxon>Eukaryota</taxon>
        <taxon>Fungi</taxon>
        <taxon>Dikarya</taxon>
        <taxon>Basidiomycota</taxon>
        <taxon>Pucciniomycotina</taxon>
        <taxon>Pucciniomycetes</taxon>
        <taxon>Pucciniales</taxon>
        <taxon>Pucciniaceae</taxon>
        <taxon>Puccinia</taxon>
    </lineage>
</organism>
<comment type="caution">
    <text evidence="2">The sequence shown here is derived from an EMBL/GenBank/DDBJ whole genome shotgun (WGS) entry which is preliminary data.</text>
</comment>
<evidence type="ECO:0000313" key="5">
    <source>
        <dbReference type="Proteomes" id="UP000325313"/>
    </source>
</evidence>